<reference evidence="17" key="1">
    <citation type="submission" date="2024-07" db="EMBL/GenBank/DDBJ databases">
        <title>Complete genome sequence of Verrucomicrobiaceae bacterium NT6N.</title>
        <authorList>
            <person name="Huang C."/>
            <person name="Takami H."/>
            <person name="Hamasaki K."/>
        </authorList>
    </citation>
    <scope>NUCLEOTIDE SEQUENCE</scope>
    <source>
        <strain evidence="17">NT6N</strain>
    </source>
</reference>
<dbReference type="NCBIfam" id="TIGR00671">
    <property type="entry name" value="baf"/>
    <property type="match status" value="1"/>
</dbReference>
<dbReference type="PANTHER" id="PTHR34265:SF1">
    <property type="entry name" value="TYPE III PANTOTHENATE KINASE"/>
    <property type="match status" value="1"/>
</dbReference>
<comment type="cofactor">
    <cofactor evidence="2">
        <name>K(+)</name>
        <dbReference type="ChEBI" id="CHEBI:29103"/>
    </cofactor>
</comment>
<evidence type="ECO:0000256" key="8">
    <source>
        <dbReference type="ARBA" id="ARBA00022679"/>
    </source>
</evidence>
<evidence type="ECO:0000256" key="2">
    <source>
        <dbReference type="ARBA" id="ARBA00001958"/>
    </source>
</evidence>
<evidence type="ECO:0000256" key="5">
    <source>
        <dbReference type="ARBA" id="ARBA00011738"/>
    </source>
</evidence>
<dbReference type="InterPro" id="IPR004619">
    <property type="entry name" value="Type_III_PanK"/>
</dbReference>
<feature type="binding site" evidence="16">
    <location>
        <position position="89"/>
    </location>
    <ligand>
        <name>substrate</name>
    </ligand>
</feature>
<sequence length="247" mass="26470">MRLLLIDNSNTRTKFALASREKLEDWRTTINTPEISVGSLGKELADIEWDFSIVSSVVPAKAEILVDYLSEKPCHLLSHRSKLPIGIDYPKPEQIGADRLANAAAAFEMFGGSAIVLDFGTAVTFDVLGPSGDGKSVYQGGVIAPGLASMTEGLARRTALLPHIELEEPAQAIGKSTEQAMLAGAVFGYRGLVREIINQIRSELPGDAEIIATGGDATLITRGLPEITHHCPQLTLEGLRLIANLNT</sequence>
<feature type="binding site" evidence="16">
    <location>
        <position position="177"/>
    </location>
    <ligand>
        <name>substrate</name>
    </ligand>
</feature>
<keyword evidence="7 16" id="KW-0963">Cytoplasm</keyword>
<evidence type="ECO:0000256" key="4">
    <source>
        <dbReference type="ARBA" id="ARBA00005225"/>
    </source>
</evidence>
<keyword evidence="11 16" id="KW-0067">ATP-binding</keyword>
<dbReference type="SUPFAM" id="SSF53067">
    <property type="entry name" value="Actin-like ATPase domain"/>
    <property type="match status" value="2"/>
</dbReference>
<evidence type="ECO:0000256" key="10">
    <source>
        <dbReference type="ARBA" id="ARBA00022777"/>
    </source>
</evidence>
<keyword evidence="10 16" id="KW-0418">Kinase</keyword>
<keyword evidence="13 16" id="KW-0173">Coenzyme A biosynthesis</keyword>
<dbReference type="Gene3D" id="3.30.420.40">
    <property type="match status" value="2"/>
</dbReference>
<dbReference type="GO" id="GO:0004594">
    <property type="term" value="F:pantothenate kinase activity"/>
    <property type="evidence" value="ECO:0007669"/>
    <property type="project" value="UniProtKB-UniRule"/>
</dbReference>
<keyword evidence="12 16" id="KW-0630">Potassium</keyword>
<keyword evidence="8 16" id="KW-0808">Transferase</keyword>
<dbReference type="InterPro" id="IPR043129">
    <property type="entry name" value="ATPase_NBD"/>
</dbReference>
<comment type="subcellular location">
    <subcellularLocation>
        <location evidence="3 16">Cytoplasm</location>
    </subcellularLocation>
</comment>
<dbReference type="KEGG" id="osu:NT6N_14050"/>
<dbReference type="GO" id="GO:0046872">
    <property type="term" value="F:metal ion binding"/>
    <property type="evidence" value="ECO:0007669"/>
    <property type="project" value="UniProtKB-KW"/>
</dbReference>
<keyword evidence="16" id="KW-0479">Metal-binding</keyword>
<evidence type="ECO:0000256" key="6">
    <source>
        <dbReference type="ARBA" id="ARBA00012102"/>
    </source>
</evidence>
<evidence type="ECO:0000313" key="17">
    <source>
        <dbReference type="EMBL" id="BDS06365.1"/>
    </source>
</evidence>
<comment type="similarity">
    <text evidence="14 16">Belongs to the type III pantothenate kinase family.</text>
</comment>
<gene>
    <name evidence="16 17" type="primary">coaX</name>
    <name evidence="17" type="ORF">NT6N_14050</name>
</gene>
<evidence type="ECO:0000256" key="7">
    <source>
        <dbReference type="ARBA" id="ARBA00022490"/>
    </source>
</evidence>
<protein>
    <recommendedName>
        <fullName evidence="15 16">Type III pantothenate kinase</fullName>
        <ecNumber evidence="6 16">2.7.1.33</ecNumber>
    </recommendedName>
    <alternativeName>
        <fullName evidence="16">PanK-III</fullName>
    </alternativeName>
    <alternativeName>
        <fullName evidence="16">Pantothenic acid kinase</fullName>
    </alternativeName>
</protein>
<feature type="binding site" evidence="16">
    <location>
        <position position="121"/>
    </location>
    <ligand>
        <name>ATP</name>
        <dbReference type="ChEBI" id="CHEBI:30616"/>
    </ligand>
</feature>
<dbReference type="CDD" id="cd24015">
    <property type="entry name" value="ASKHA_NBD_PanK-III"/>
    <property type="match status" value="1"/>
</dbReference>
<feature type="binding site" evidence="16">
    <location>
        <begin position="96"/>
        <end position="99"/>
    </location>
    <ligand>
        <name>substrate</name>
    </ligand>
</feature>
<keyword evidence="9 16" id="KW-0547">Nucleotide-binding</keyword>
<evidence type="ECO:0000256" key="15">
    <source>
        <dbReference type="ARBA" id="ARBA00040883"/>
    </source>
</evidence>
<dbReference type="HAMAP" id="MF_01274">
    <property type="entry name" value="Pantothen_kinase_3"/>
    <property type="match status" value="1"/>
</dbReference>
<evidence type="ECO:0000256" key="11">
    <source>
        <dbReference type="ARBA" id="ARBA00022840"/>
    </source>
</evidence>
<dbReference type="GO" id="GO:0015937">
    <property type="term" value="P:coenzyme A biosynthetic process"/>
    <property type="evidence" value="ECO:0007669"/>
    <property type="project" value="UniProtKB-UniRule"/>
</dbReference>
<dbReference type="GO" id="GO:0005524">
    <property type="term" value="F:ATP binding"/>
    <property type="evidence" value="ECO:0007669"/>
    <property type="project" value="UniProtKB-UniRule"/>
</dbReference>
<comment type="pathway">
    <text evidence="4 16">Cofactor biosynthesis; coenzyme A biosynthesis; CoA from (R)-pantothenate: step 1/5.</text>
</comment>
<dbReference type="GO" id="GO:0005737">
    <property type="term" value="C:cytoplasm"/>
    <property type="evidence" value="ECO:0007669"/>
    <property type="project" value="UniProtKB-SubCell"/>
</dbReference>
<comment type="function">
    <text evidence="16">Catalyzes the phosphorylation of pantothenate (Pan), the first step in CoA biosynthesis.</text>
</comment>
<comment type="catalytic activity">
    <reaction evidence="1 16">
        <text>(R)-pantothenate + ATP = (R)-4'-phosphopantothenate + ADP + H(+)</text>
        <dbReference type="Rhea" id="RHEA:16373"/>
        <dbReference type="ChEBI" id="CHEBI:10986"/>
        <dbReference type="ChEBI" id="CHEBI:15378"/>
        <dbReference type="ChEBI" id="CHEBI:29032"/>
        <dbReference type="ChEBI" id="CHEBI:30616"/>
        <dbReference type="ChEBI" id="CHEBI:456216"/>
        <dbReference type="EC" id="2.7.1.33"/>
    </reaction>
</comment>
<comment type="subunit">
    <text evidence="5 16">Homodimer.</text>
</comment>
<evidence type="ECO:0000256" key="13">
    <source>
        <dbReference type="ARBA" id="ARBA00022993"/>
    </source>
</evidence>
<evidence type="ECO:0000256" key="16">
    <source>
        <dbReference type="HAMAP-Rule" id="MF_01274"/>
    </source>
</evidence>
<name>A0AAT9FK68_9BACT</name>
<dbReference type="EC" id="2.7.1.33" evidence="6 16"/>
<comment type="cofactor">
    <cofactor evidence="16">
        <name>NH4(+)</name>
        <dbReference type="ChEBI" id="CHEBI:28938"/>
    </cofactor>
    <cofactor evidence="16">
        <name>K(+)</name>
        <dbReference type="ChEBI" id="CHEBI:29103"/>
    </cofactor>
    <text evidence="16">A monovalent cation. Ammonium or potassium.</text>
</comment>
<evidence type="ECO:0000256" key="1">
    <source>
        <dbReference type="ARBA" id="ARBA00001206"/>
    </source>
</evidence>
<proteinExistence type="inferred from homology"/>
<dbReference type="EMBL" id="AP026866">
    <property type="protein sequence ID" value="BDS06365.1"/>
    <property type="molecule type" value="Genomic_DNA"/>
</dbReference>
<organism evidence="17">
    <name type="scientific">Oceaniferula spumae</name>
    <dbReference type="NCBI Taxonomy" id="2979115"/>
    <lineage>
        <taxon>Bacteria</taxon>
        <taxon>Pseudomonadati</taxon>
        <taxon>Verrucomicrobiota</taxon>
        <taxon>Verrucomicrobiia</taxon>
        <taxon>Verrucomicrobiales</taxon>
        <taxon>Verrucomicrobiaceae</taxon>
        <taxon>Oceaniferula</taxon>
    </lineage>
</organism>
<evidence type="ECO:0000256" key="12">
    <source>
        <dbReference type="ARBA" id="ARBA00022958"/>
    </source>
</evidence>
<evidence type="ECO:0000256" key="3">
    <source>
        <dbReference type="ARBA" id="ARBA00004496"/>
    </source>
</evidence>
<dbReference type="PANTHER" id="PTHR34265">
    <property type="entry name" value="TYPE III PANTOTHENATE KINASE"/>
    <property type="match status" value="1"/>
</dbReference>
<feature type="binding site" evidence="16">
    <location>
        <position position="118"/>
    </location>
    <ligand>
        <name>K(+)</name>
        <dbReference type="ChEBI" id="CHEBI:29103"/>
    </ligand>
</feature>
<dbReference type="AlphaFoldDB" id="A0AAT9FK68"/>
<feature type="binding site" evidence="16">
    <location>
        <begin position="7"/>
        <end position="14"/>
    </location>
    <ligand>
        <name>ATP</name>
        <dbReference type="ChEBI" id="CHEBI:30616"/>
    </ligand>
</feature>
<feature type="active site" description="Proton acceptor" evidence="16">
    <location>
        <position position="98"/>
    </location>
</feature>
<dbReference type="Pfam" id="PF03309">
    <property type="entry name" value="Pan_kinase"/>
    <property type="match status" value="1"/>
</dbReference>
<evidence type="ECO:0000256" key="9">
    <source>
        <dbReference type="ARBA" id="ARBA00022741"/>
    </source>
</evidence>
<evidence type="ECO:0000256" key="14">
    <source>
        <dbReference type="ARBA" id="ARBA00038036"/>
    </source>
</evidence>
<accession>A0AAT9FK68</accession>